<reference evidence="12" key="1">
    <citation type="submission" date="2012-12" db="EMBL/GenBank/DDBJ databases">
        <authorList>
            <person name="Hellsten U."/>
            <person name="Grimwood J."/>
            <person name="Chapman J.A."/>
            <person name="Shapiro H."/>
            <person name="Aerts A."/>
            <person name="Otillar R.P."/>
            <person name="Terry A.Y."/>
            <person name="Boore J.L."/>
            <person name="Simakov O."/>
            <person name="Marletaz F."/>
            <person name="Cho S.-J."/>
            <person name="Edsinger-Gonzales E."/>
            <person name="Havlak P."/>
            <person name="Kuo D.-H."/>
            <person name="Larsson T."/>
            <person name="Lv J."/>
            <person name="Arendt D."/>
            <person name="Savage R."/>
            <person name="Osoegawa K."/>
            <person name="de Jong P."/>
            <person name="Lindberg D.R."/>
            <person name="Seaver E.C."/>
            <person name="Weisblat D.A."/>
            <person name="Putnam N.H."/>
            <person name="Grigoriev I.V."/>
            <person name="Rokhsar D.S."/>
        </authorList>
    </citation>
    <scope>NUCLEOTIDE SEQUENCE</scope>
    <source>
        <strain evidence="12">I ESC-2004</strain>
    </source>
</reference>
<keyword evidence="12" id="KW-1185">Reference proteome</keyword>
<dbReference type="Proteomes" id="UP000014760">
    <property type="component" value="Unassembled WGS sequence"/>
</dbReference>
<name>R7UWX7_CAPTE</name>
<dbReference type="GO" id="GO:0016757">
    <property type="term" value="F:glycosyltransferase activity"/>
    <property type="evidence" value="ECO:0007669"/>
    <property type="project" value="UniProtKB-KW"/>
</dbReference>
<dbReference type="AlphaFoldDB" id="R7UWX7"/>
<feature type="transmembrane region" description="Helical" evidence="9">
    <location>
        <begin position="354"/>
        <end position="375"/>
    </location>
</feature>
<feature type="transmembrane region" description="Helical" evidence="9">
    <location>
        <begin position="58"/>
        <end position="74"/>
    </location>
</feature>
<feature type="transmembrane region" description="Helical" evidence="9">
    <location>
        <begin position="230"/>
        <end position="261"/>
    </location>
</feature>
<dbReference type="HOGENOM" id="CLU_292610_0_0_1"/>
<dbReference type="Pfam" id="PF01697">
    <property type="entry name" value="Glyco_transf_92"/>
    <property type="match status" value="1"/>
</dbReference>
<evidence type="ECO:0000256" key="6">
    <source>
        <dbReference type="ARBA" id="ARBA00022989"/>
    </source>
</evidence>
<accession>R7UWX7</accession>
<evidence type="ECO:0000256" key="2">
    <source>
        <dbReference type="ARBA" id="ARBA00007647"/>
    </source>
</evidence>
<feature type="transmembrane region" description="Helical" evidence="9">
    <location>
        <begin position="313"/>
        <end position="334"/>
    </location>
</feature>
<dbReference type="EMBL" id="KB297234">
    <property type="protein sequence ID" value="ELU10767.1"/>
    <property type="molecule type" value="Genomic_DNA"/>
</dbReference>
<evidence type="ECO:0000256" key="9">
    <source>
        <dbReference type="SAM" id="Phobius"/>
    </source>
</evidence>
<dbReference type="EMBL" id="AMQN01000903">
    <property type="status" value="NOT_ANNOTATED_CDS"/>
    <property type="molecule type" value="Genomic_DNA"/>
</dbReference>
<comment type="similarity">
    <text evidence="2">Belongs to the glycosyltransferase 92 family.</text>
</comment>
<keyword evidence="6 9" id="KW-1133">Transmembrane helix</keyword>
<reference evidence="10 12" key="2">
    <citation type="journal article" date="2013" name="Nature">
        <title>Insights into bilaterian evolution from three spiralian genomes.</title>
        <authorList>
            <person name="Simakov O."/>
            <person name="Marletaz F."/>
            <person name="Cho S.J."/>
            <person name="Edsinger-Gonzales E."/>
            <person name="Havlak P."/>
            <person name="Hellsten U."/>
            <person name="Kuo D.H."/>
            <person name="Larsson T."/>
            <person name="Lv J."/>
            <person name="Arendt D."/>
            <person name="Savage R."/>
            <person name="Osoegawa K."/>
            <person name="de Jong P."/>
            <person name="Grimwood J."/>
            <person name="Chapman J.A."/>
            <person name="Shapiro H."/>
            <person name="Aerts A."/>
            <person name="Otillar R.P."/>
            <person name="Terry A.Y."/>
            <person name="Boore J.L."/>
            <person name="Grigoriev I.V."/>
            <person name="Lindberg D.R."/>
            <person name="Seaver E.C."/>
            <person name="Weisblat D.A."/>
            <person name="Putnam N.H."/>
            <person name="Rokhsar D.S."/>
        </authorList>
    </citation>
    <scope>NUCLEOTIDE SEQUENCE</scope>
    <source>
        <strain evidence="10 12">I ESC-2004</strain>
    </source>
</reference>
<evidence type="ECO:0000256" key="8">
    <source>
        <dbReference type="SAM" id="MobiDB-lite"/>
    </source>
</evidence>
<evidence type="ECO:0000313" key="12">
    <source>
        <dbReference type="Proteomes" id="UP000014760"/>
    </source>
</evidence>
<evidence type="ECO:0000256" key="1">
    <source>
        <dbReference type="ARBA" id="ARBA00004167"/>
    </source>
</evidence>
<feature type="region of interest" description="Disordered" evidence="8">
    <location>
        <begin position="558"/>
        <end position="579"/>
    </location>
</feature>
<keyword evidence="4" id="KW-0808">Transferase</keyword>
<evidence type="ECO:0008006" key="13">
    <source>
        <dbReference type="Google" id="ProtNLM"/>
    </source>
</evidence>
<protein>
    <recommendedName>
        <fullName evidence="13">Glycosyltransferase family 92 protein</fullName>
    </recommendedName>
</protein>
<keyword evidence="5 9" id="KW-0812">Transmembrane</keyword>
<dbReference type="InterPro" id="IPR008166">
    <property type="entry name" value="Glyco_transf_92"/>
</dbReference>
<evidence type="ECO:0000256" key="3">
    <source>
        <dbReference type="ARBA" id="ARBA00022676"/>
    </source>
</evidence>
<dbReference type="PANTHER" id="PTHR21461:SF69">
    <property type="entry name" value="GLYCOSYLTRANSFERASE FAMILY 92 PROTEIN"/>
    <property type="match status" value="1"/>
</dbReference>
<keyword evidence="3" id="KW-0328">Glycosyltransferase</keyword>
<dbReference type="GO" id="GO:0016020">
    <property type="term" value="C:membrane"/>
    <property type="evidence" value="ECO:0007669"/>
    <property type="project" value="UniProtKB-SubCell"/>
</dbReference>
<evidence type="ECO:0000313" key="11">
    <source>
        <dbReference type="EnsemblMetazoa" id="CapteP200201"/>
    </source>
</evidence>
<evidence type="ECO:0000256" key="5">
    <source>
        <dbReference type="ARBA" id="ARBA00022692"/>
    </source>
</evidence>
<dbReference type="PANTHER" id="PTHR21461">
    <property type="entry name" value="GLYCOSYLTRANSFERASE FAMILY 92 PROTEIN"/>
    <property type="match status" value="1"/>
</dbReference>
<keyword evidence="7 9" id="KW-0472">Membrane</keyword>
<dbReference type="OrthoDB" id="6061442at2759"/>
<proteinExistence type="inferred from homology"/>
<dbReference type="EnsemblMetazoa" id="CapteT200201">
    <property type="protein sequence ID" value="CapteP200201"/>
    <property type="gene ID" value="CapteG200201"/>
</dbReference>
<reference evidence="11" key="3">
    <citation type="submission" date="2015-06" db="UniProtKB">
        <authorList>
            <consortium name="EnsemblMetazoa"/>
        </authorList>
    </citation>
    <scope>IDENTIFICATION</scope>
</reference>
<feature type="transmembrane region" description="Helical" evidence="9">
    <location>
        <begin position="94"/>
        <end position="111"/>
    </location>
</feature>
<dbReference type="GO" id="GO:0005737">
    <property type="term" value="C:cytoplasm"/>
    <property type="evidence" value="ECO:0007669"/>
    <property type="project" value="TreeGrafter"/>
</dbReference>
<evidence type="ECO:0000256" key="7">
    <source>
        <dbReference type="ARBA" id="ARBA00023136"/>
    </source>
</evidence>
<comment type="subcellular location">
    <subcellularLocation>
        <location evidence="1">Membrane</location>
        <topology evidence="1">Single-pass membrane protein</topology>
    </subcellularLocation>
</comment>
<organism evidence="10">
    <name type="scientific">Capitella teleta</name>
    <name type="common">Polychaete worm</name>
    <dbReference type="NCBI Taxonomy" id="283909"/>
    <lineage>
        <taxon>Eukaryota</taxon>
        <taxon>Metazoa</taxon>
        <taxon>Spiralia</taxon>
        <taxon>Lophotrochozoa</taxon>
        <taxon>Annelida</taxon>
        <taxon>Polychaeta</taxon>
        <taxon>Sedentaria</taxon>
        <taxon>Scolecida</taxon>
        <taxon>Capitellidae</taxon>
        <taxon>Capitella</taxon>
    </lineage>
</organism>
<feature type="transmembrane region" description="Helical" evidence="9">
    <location>
        <begin position="187"/>
        <end position="210"/>
    </location>
</feature>
<gene>
    <name evidence="10" type="ORF">CAPTEDRAFT_200201</name>
</gene>
<sequence>MANQVGPQGDPSKTLVKNLSLATITRMHQSSWRAQQGGMHKVGDDELRGITDVLLYKRFKILFICMKVMGLFFLRSKNIPSNARWIDKVRHWTLLQFYCIFMCFLLFMNFIRSLTTFKSNEAFDTRTFFKILACIFSYESASRAVLSYWACQAQKQGIQSLFISIDTICYSDQIIPYEGTIRSRLKFMLAISILVSLTNTGTMAFGFFGTDDLRDLYQVHLRPFPLEEGTIALFAFEAFYLAITFVNAMVAMLTLSFYVVVCSVLHQEFQYLCRTFAMKIRDDGRFTDDLEKFRLQHERRCQLVKDADAIFKYYIANTYLTNVPQLCLLLYMIVYSDDAFGSRVINSFKLAYVLIQMLGVSVAATLINTELFVFATIPRNLECKRCNDANQCTRKQMSLYYQAHALLGRIYKISSKATTYDTQTQVSLHMFLNRMTGTSIGLSPWDIFVINKGSMLTRCLFFVPCCFVLVTFSVFFTFHTQKYLRREDHTRRIPPSNKVHLNEDKSELHVSKIDEDLSGRGSIHGFLKTEYPNHEGETWMTGKERRLAVVSEDSFETSPVVDNGKSDHIDTLSQDSSSARIDTQVTEKTFIDKSYHQEIARDPALPPKTQSSATVDEINTALPMKADQVVVNMTGLPYRKPKRPVVHNQVWQVVDGPRKAYLLSAYYDDRPALDAPKIRIIGIFEPNISTPHCLLWYHVHNQTNPDVVMGELIQIGPNINPVTATKYGQFILSCAIAQGKTPPLFVSVVTPDSHNATTLLLVQWPVKSAEPIEFGQCMSVVYWGQDPFRVVEWMELQKLLGVGEVTLYNNSLDAMSSMIVNHYATVEHYVVVKQSPSVLDDDGELTILMNMSPAINDCLYRNMYRYKWVLSSDLDEVIMPTTYDNYTAMVNALVEKHAPSKEVMSFMFKNVYFFDDLGPVRRKPWYLWTMRYLRHIPPSPYGYAVKSFSNPLACVGLQNHLCWKRVPSYQNATTWNIDVGLHYGKNQHYKKCHFDTFLERNGVCHKVMRRYKQETNILRLKDKLNENVVAKLLELDLIEKA</sequence>
<evidence type="ECO:0000313" key="10">
    <source>
        <dbReference type="EMBL" id="ELU10767.1"/>
    </source>
</evidence>
<feature type="transmembrane region" description="Helical" evidence="9">
    <location>
        <begin position="459"/>
        <end position="478"/>
    </location>
</feature>
<evidence type="ECO:0000256" key="4">
    <source>
        <dbReference type="ARBA" id="ARBA00022679"/>
    </source>
</evidence>